<dbReference type="Proteomes" id="UP000001037">
    <property type="component" value="Chromosome"/>
</dbReference>
<reference evidence="2 3" key="1">
    <citation type="journal article" date="2011" name="Stand. Genomic Sci.">
        <title>Complete genome sequence of the hyperthermophilic chemolithoautotroph Pyrolobus fumarii type strain (1A).</title>
        <authorList>
            <person name="Anderson I."/>
            <person name="Goker M."/>
            <person name="Nolan M."/>
            <person name="Lucas S."/>
            <person name="Hammon N."/>
            <person name="Deshpande S."/>
            <person name="Cheng J.F."/>
            <person name="Tapia R."/>
            <person name="Han C."/>
            <person name="Goodwin L."/>
            <person name="Pitluck S."/>
            <person name="Huntemann M."/>
            <person name="Liolios K."/>
            <person name="Ivanova N."/>
            <person name="Pagani I."/>
            <person name="Mavromatis K."/>
            <person name="Ovchinikova G."/>
            <person name="Pati A."/>
            <person name="Chen A."/>
            <person name="Palaniappan K."/>
            <person name="Land M."/>
            <person name="Hauser L."/>
            <person name="Brambilla E.M."/>
            <person name="Huber H."/>
            <person name="Yasawong M."/>
            <person name="Rohde M."/>
            <person name="Spring S."/>
            <person name="Abt B."/>
            <person name="Sikorski J."/>
            <person name="Wirth R."/>
            <person name="Detter J.C."/>
            <person name="Woyke T."/>
            <person name="Bristow J."/>
            <person name="Eisen J.A."/>
            <person name="Markowitz V."/>
            <person name="Hugenholtz P."/>
            <person name="Kyrpides N.C."/>
            <person name="Klenk H.P."/>
            <person name="Lapidus A."/>
        </authorList>
    </citation>
    <scope>NUCLEOTIDE SEQUENCE [LARGE SCALE GENOMIC DNA]</scope>
    <source>
        <strain evidence="3">DSM 11204 / 1A</strain>
    </source>
</reference>
<dbReference type="AlphaFoldDB" id="G0EG49"/>
<dbReference type="GeneID" id="11140073"/>
<sequence>MVRDIVRVETRLGVVYGGPCVEVLEYVDAPVIILEEEYCDVEPNTYCYPVEDFSVEPWVNVKGAARKALELLQREGRVAICCAGGCGRTGTVASAVIAVAEGISCHDAIRVYSEKRGLECPETDEQRRAVCRLTRELEKLVATAVALS</sequence>
<dbReference type="InterPro" id="IPR029021">
    <property type="entry name" value="Prot-tyrosine_phosphatase-like"/>
</dbReference>
<dbReference type="STRING" id="694429.Pyrfu_0426"/>
<name>G0EG49_PYRF1</name>
<evidence type="ECO:0000259" key="1">
    <source>
        <dbReference type="PROSITE" id="PS50056"/>
    </source>
</evidence>
<dbReference type="InParanoid" id="G0EG49"/>
<keyword evidence="3" id="KW-1185">Reference proteome</keyword>
<dbReference type="InterPro" id="IPR000387">
    <property type="entry name" value="Tyr_Pase_dom"/>
</dbReference>
<dbReference type="EMBL" id="CP002838">
    <property type="protein sequence ID" value="AEM38297.1"/>
    <property type="molecule type" value="Genomic_DNA"/>
</dbReference>
<dbReference type="eggNOG" id="arCOG03413">
    <property type="taxonomic scope" value="Archaea"/>
</dbReference>
<feature type="domain" description="Tyrosine specific protein phosphatases" evidence="1">
    <location>
        <begin position="59"/>
        <end position="116"/>
    </location>
</feature>
<dbReference type="Gene3D" id="3.90.190.10">
    <property type="entry name" value="Protein tyrosine phosphatase superfamily"/>
    <property type="match status" value="1"/>
</dbReference>
<gene>
    <name evidence="2" type="ordered locus">Pyrfu_0426</name>
</gene>
<dbReference type="RefSeq" id="WP_014025974.1">
    <property type="nucleotide sequence ID" value="NC_015931.1"/>
</dbReference>
<evidence type="ECO:0000313" key="2">
    <source>
        <dbReference type="EMBL" id="AEM38297.1"/>
    </source>
</evidence>
<proteinExistence type="predicted"/>
<dbReference type="OrthoDB" id="117569at2157"/>
<evidence type="ECO:0000313" key="3">
    <source>
        <dbReference type="Proteomes" id="UP000001037"/>
    </source>
</evidence>
<dbReference type="SUPFAM" id="SSF52799">
    <property type="entry name" value="(Phosphotyrosine protein) phosphatases II"/>
    <property type="match status" value="1"/>
</dbReference>
<protein>
    <recommendedName>
        <fullName evidence="1">Tyrosine specific protein phosphatases domain-containing protein</fullName>
    </recommendedName>
</protein>
<accession>G0EG49</accession>
<dbReference type="KEGG" id="pfm:Pyrfu_0426"/>
<dbReference type="HOGENOM" id="CLU_1754773_0_0_2"/>
<dbReference type="PROSITE" id="PS50056">
    <property type="entry name" value="TYR_PHOSPHATASE_2"/>
    <property type="match status" value="1"/>
</dbReference>
<dbReference type="CDD" id="cd14494">
    <property type="entry name" value="PTP_DSP_cys"/>
    <property type="match status" value="1"/>
</dbReference>
<organism evidence="2 3">
    <name type="scientific">Pyrolobus fumarii (strain DSM 11204 / 1A)</name>
    <dbReference type="NCBI Taxonomy" id="694429"/>
    <lineage>
        <taxon>Archaea</taxon>
        <taxon>Thermoproteota</taxon>
        <taxon>Thermoprotei</taxon>
        <taxon>Desulfurococcales</taxon>
        <taxon>Pyrodictiaceae</taxon>
        <taxon>Pyrolobus</taxon>
    </lineage>
</organism>